<evidence type="ECO:0000256" key="1">
    <source>
        <dbReference type="SAM" id="MobiDB-lite"/>
    </source>
</evidence>
<feature type="compositionally biased region" description="Low complexity" evidence="1">
    <location>
        <begin position="34"/>
        <end position="43"/>
    </location>
</feature>
<dbReference type="AlphaFoldDB" id="A0A9I9EDV3"/>
<sequence>MDFDDLDDIPLARLIKKAFVPDVVTKKSTDLGLSVHSQGSSSSKAEGRTDVCDDEPPAGDDDVVESVNTDDHNDKFSIDDNVDQGAHNDSQPETQL</sequence>
<accession>A0A9I9EDV3</accession>
<evidence type="ECO:0000313" key="2">
    <source>
        <dbReference type="EnsemblPlants" id="MELO3C032388.2.1"/>
    </source>
</evidence>
<organism evidence="2">
    <name type="scientific">Cucumis melo</name>
    <name type="common">Muskmelon</name>
    <dbReference type="NCBI Taxonomy" id="3656"/>
    <lineage>
        <taxon>Eukaryota</taxon>
        <taxon>Viridiplantae</taxon>
        <taxon>Streptophyta</taxon>
        <taxon>Embryophyta</taxon>
        <taxon>Tracheophyta</taxon>
        <taxon>Spermatophyta</taxon>
        <taxon>Magnoliopsida</taxon>
        <taxon>eudicotyledons</taxon>
        <taxon>Gunneridae</taxon>
        <taxon>Pentapetalae</taxon>
        <taxon>rosids</taxon>
        <taxon>fabids</taxon>
        <taxon>Cucurbitales</taxon>
        <taxon>Cucurbitaceae</taxon>
        <taxon>Benincaseae</taxon>
        <taxon>Cucumis</taxon>
    </lineage>
</organism>
<dbReference type="EnsemblPlants" id="MELO3C032388.2.1">
    <property type="protein sequence ID" value="MELO3C032388.2.1"/>
    <property type="gene ID" value="MELO3C032388.2"/>
</dbReference>
<feature type="compositionally biased region" description="Acidic residues" evidence="1">
    <location>
        <begin position="52"/>
        <end position="64"/>
    </location>
</feature>
<proteinExistence type="predicted"/>
<dbReference type="Gramene" id="MELO3C032388.2.1">
    <property type="protein sequence ID" value="MELO3C032388.2.1"/>
    <property type="gene ID" value="MELO3C032388.2"/>
</dbReference>
<feature type="compositionally biased region" description="Polar residues" evidence="1">
    <location>
        <begin position="87"/>
        <end position="96"/>
    </location>
</feature>
<feature type="region of interest" description="Disordered" evidence="1">
    <location>
        <begin position="28"/>
        <end position="96"/>
    </location>
</feature>
<reference evidence="2" key="1">
    <citation type="submission" date="2023-03" db="UniProtKB">
        <authorList>
            <consortium name="EnsemblPlants"/>
        </authorList>
    </citation>
    <scope>IDENTIFICATION</scope>
</reference>
<feature type="compositionally biased region" description="Basic and acidic residues" evidence="1">
    <location>
        <begin position="69"/>
        <end position="78"/>
    </location>
</feature>
<protein>
    <submittedName>
        <fullName evidence="2">Uncharacterized protein</fullName>
    </submittedName>
</protein>
<name>A0A9I9EDV3_CUCME</name>